<dbReference type="AlphaFoldDB" id="A0A833RD29"/>
<sequence length="114" mass="13086">MKLYPEIVRSLYDLDVLAEDTILLWFRKGSNSKAVISISFLIVDESMTCLLEAVQVLNRPEPFYQEAERCAIEQSTSDYDKEKLQERLTILSGGVVVLKTRHVEIENRLFGGYV</sequence>
<gene>
    <name evidence="1" type="ORF">FCM35_KLT20589</name>
</gene>
<accession>A0A833RD29</accession>
<dbReference type="OrthoDB" id="1484842at2759"/>
<comment type="caution">
    <text evidence="1">The sequence shown here is derived from an EMBL/GenBank/DDBJ whole genome shotgun (WGS) entry which is preliminary data.</text>
</comment>
<reference evidence="1" key="1">
    <citation type="submission" date="2020-01" db="EMBL/GenBank/DDBJ databases">
        <title>Genome sequence of Kobresia littledalei, the first chromosome-level genome in the family Cyperaceae.</title>
        <authorList>
            <person name="Qu G."/>
        </authorList>
    </citation>
    <scope>NUCLEOTIDE SEQUENCE</scope>
    <source>
        <strain evidence="1">C.B.Clarke</strain>
        <tissue evidence="1">Leaf</tissue>
    </source>
</reference>
<proteinExistence type="predicted"/>
<dbReference type="EMBL" id="SWLB01000008">
    <property type="protein sequence ID" value="KAF3336082.1"/>
    <property type="molecule type" value="Genomic_DNA"/>
</dbReference>
<dbReference type="Gene3D" id="1.25.40.180">
    <property type="match status" value="1"/>
</dbReference>
<evidence type="ECO:0000313" key="2">
    <source>
        <dbReference type="Proteomes" id="UP000623129"/>
    </source>
</evidence>
<protein>
    <submittedName>
        <fullName evidence="1">Uncharacterized protein</fullName>
    </submittedName>
</protein>
<dbReference type="SUPFAM" id="SSF48371">
    <property type="entry name" value="ARM repeat"/>
    <property type="match status" value="1"/>
</dbReference>
<dbReference type="Proteomes" id="UP000623129">
    <property type="component" value="Unassembled WGS sequence"/>
</dbReference>
<dbReference type="Gene3D" id="3.50.7.10">
    <property type="entry name" value="GroEL"/>
    <property type="match status" value="1"/>
</dbReference>
<keyword evidence="2" id="KW-1185">Reference proteome</keyword>
<name>A0A833RD29_9POAL</name>
<evidence type="ECO:0000313" key="1">
    <source>
        <dbReference type="EMBL" id="KAF3336082.1"/>
    </source>
</evidence>
<dbReference type="InterPro" id="IPR027409">
    <property type="entry name" value="GroEL-like_apical_dom_sf"/>
</dbReference>
<organism evidence="1 2">
    <name type="scientific">Carex littledalei</name>
    <dbReference type="NCBI Taxonomy" id="544730"/>
    <lineage>
        <taxon>Eukaryota</taxon>
        <taxon>Viridiplantae</taxon>
        <taxon>Streptophyta</taxon>
        <taxon>Embryophyta</taxon>
        <taxon>Tracheophyta</taxon>
        <taxon>Spermatophyta</taxon>
        <taxon>Magnoliopsida</taxon>
        <taxon>Liliopsida</taxon>
        <taxon>Poales</taxon>
        <taxon>Cyperaceae</taxon>
        <taxon>Cyperoideae</taxon>
        <taxon>Cariceae</taxon>
        <taxon>Carex</taxon>
        <taxon>Carex subgen. Euthyceras</taxon>
    </lineage>
</organism>
<dbReference type="InterPro" id="IPR016024">
    <property type="entry name" value="ARM-type_fold"/>
</dbReference>